<dbReference type="InterPro" id="IPR029342">
    <property type="entry name" value="ECIST_C"/>
</dbReference>
<sequence length="59" mass="6543">MRSVHQQDDGTICAICATGTSTKDSLLSWIRLLEANGNPVLSQIIHCKRSLCVWCVYCC</sequence>
<evidence type="ECO:0000313" key="3">
    <source>
        <dbReference type="Proteomes" id="UP000092444"/>
    </source>
</evidence>
<evidence type="ECO:0000313" key="2">
    <source>
        <dbReference type="EnsemblMetazoa" id="GMOY013412-PA"/>
    </source>
</evidence>
<proteinExistence type="predicted"/>
<reference evidence="2" key="1">
    <citation type="submission" date="2022-10" db="UniProtKB">
        <authorList>
            <consortium name="EnsemblMetazoa"/>
        </authorList>
    </citation>
    <scope>IDENTIFICATION</scope>
    <source>
        <strain evidence="2">Yale</strain>
    </source>
</reference>
<dbReference type="AlphaFoldDB" id="A0A905AUS3"/>
<protein>
    <submittedName>
        <fullName evidence="2">ECSIT C-terminal domain-containing protein</fullName>
    </submittedName>
</protein>
<dbReference type="SMART" id="SM01284">
    <property type="entry name" value="ECSIT_Cterm"/>
    <property type="match status" value="1"/>
</dbReference>
<dbReference type="Proteomes" id="UP000092444">
    <property type="component" value="Unassembled WGS sequence"/>
</dbReference>
<dbReference type="EnsemblMetazoa" id="GMOY013412-RA">
    <property type="protein sequence ID" value="GMOY013412-PA"/>
    <property type="gene ID" value="GMOY013412"/>
</dbReference>
<feature type="domain" description="ECSIT C-terminal" evidence="1">
    <location>
        <begin position="2"/>
        <end position="46"/>
    </location>
</feature>
<organism evidence="2 3">
    <name type="scientific">Glossina morsitans morsitans</name>
    <name type="common">Savannah tsetse fly</name>
    <dbReference type="NCBI Taxonomy" id="37546"/>
    <lineage>
        <taxon>Eukaryota</taxon>
        <taxon>Metazoa</taxon>
        <taxon>Ecdysozoa</taxon>
        <taxon>Arthropoda</taxon>
        <taxon>Hexapoda</taxon>
        <taxon>Insecta</taxon>
        <taxon>Pterygota</taxon>
        <taxon>Neoptera</taxon>
        <taxon>Endopterygota</taxon>
        <taxon>Diptera</taxon>
        <taxon>Brachycera</taxon>
        <taxon>Muscomorpha</taxon>
        <taxon>Hippoboscoidea</taxon>
        <taxon>Glossinidae</taxon>
        <taxon>Glossina</taxon>
    </lineage>
</organism>
<keyword evidence="3" id="KW-1185">Reference proteome</keyword>
<accession>A0A905AUS3</accession>
<dbReference type="EMBL" id="CCAG010011953">
    <property type="status" value="NOT_ANNOTATED_CDS"/>
    <property type="molecule type" value="Genomic_DNA"/>
</dbReference>
<evidence type="ECO:0000259" key="1">
    <source>
        <dbReference type="SMART" id="SM01284"/>
    </source>
</evidence>
<name>A0A905AUS3_GLOMM</name>
<dbReference type="Pfam" id="PF14784">
    <property type="entry name" value="ECSIT_C"/>
    <property type="match status" value="1"/>
</dbReference>